<dbReference type="InterPro" id="IPR001810">
    <property type="entry name" value="F-box_dom"/>
</dbReference>
<comment type="caution">
    <text evidence="2">The sequence shown here is derived from an EMBL/GenBank/DDBJ whole genome shotgun (WGS) entry which is preliminary data.</text>
</comment>
<evidence type="ECO:0000313" key="2">
    <source>
        <dbReference type="EMBL" id="KAF8472249.1"/>
    </source>
</evidence>
<feature type="domain" description="F-box" evidence="1">
    <location>
        <begin position="48"/>
        <end position="93"/>
    </location>
</feature>
<sequence>MSHGFENEDYVLELEKNYGLTADALDQLESRKRGETALSPIPALRVMSFGIAKLPFELLHEIMRNVSEGDLHRLRRVNSIFNILTTPAVFSSITVRNYKYSARNFAALLHTPHIARHVQSVVGYPFALRAERNGTNASDVAASSIPICPQLIQLSPLGLITESITPHRNRFTFTVTFAEDYSAGQYMATYEVWSSVQFAFENLHRATGLKTLALYFDVYYHDNRSFEGHQWGILHALRRKSNLLSELRSLKIYGWLDLGISVLLYNMAPITWLTSSYRHLSFSLPWGDKDHYGHHDSESRAQVVPRLRRMLEPAVNLESLAISRGGVLKCYDIPNWQAQLATYPRLSALSLKDIIWEDGTIGEGDVVMPPPLEDFIVRHSKTLKKLELRDCSIKVKDRGREPPVCYWADVYKRLANALTELVELEVEFQIDGYEIPYLSPNTSTSLYIGSRSYYPLERLEGTRLDAEALEEFKTVIKNRGMHAGSRFRP</sequence>
<dbReference type="Pfam" id="PF00646">
    <property type="entry name" value="F-box"/>
    <property type="match status" value="1"/>
</dbReference>
<protein>
    <recommendedName>
        <fullName evidence="1">F-box domain-containing protein</fullName>
    </recommendedName>
</protein>
<reference evidence="2" key="1">
    <citation type="submission" date="2019-10" db="EMBL/GenBank/DDBJ databases">
        <authorList>
            <consortium name="DOE Joint Genome Institute"/>
            <person name="Kuo A."/>
            <person name="Miyauchi S."/>
            <person name="Kiss E."/>
            <person name="Drula E."/>
            <person name="Kohler A."/>
            <person name="Sanchez-Garcia M."/>
            <person name="Andreopoulos B."/>
            <person name="Barry K.W."/>
            <person name="Bonito G."/>
            <person name="Buee M."/>
            <person name="Carver A."/>
            <person name="Chen C."/>
            <person name="Cichocki N."/>
            <person name="Clum A."/>
            <person name="Culley D."/>
            <person name="Crous P.W."/>
            <person name="Fauchery L."/>
            <person name="Girlanda M."/>
            <person name="Hayes R."/>
            <person name="Keri Z."/>
            <person name="LaButti K."/>
            <person name="Lipzen A."/>
            <person name="Lombard V."/>
            <person name="Magnuson J."/>
            <person name="Maillard F."/>
            <person name="Morin E."/>
            <person name="Murat C."/>
            <person name="Nolan M."/>
            <person name="Ohm R."/>
            <person name="Pangilinan J."/>
            <person name="Pereira M."/>
            <person name="Perotto S."/>
            <person name="Peter M."/>
            <person name="Riley R."/>
            <person name="Sitrit Y."/>
            <person name="Stielow B."/>
            <person name="Szollosi G."/>
            <person name="Zifcakova L."/>
            <person name="Stursova M."/>
            <person name="Spatafora J.W."/>
            <person name="Tedersoo L."/>
            <person name="Vaario L.-M."/>
            <person name="Yamada A."/>
            <person name="Yan M."/>
            <person name="Wang P."/>
            <person name="Xu J."/>
            <person name="Bruns T."/>
            <person name="Baldrian P."/>
            <person name="Vilgalys R."/>
            <person name="Henrissat B."/>
            <person name="Grigoriev I.V."/>
            <person name="Hibbett D."/>
            <person name="Nagy L.G."/>
            <person name="Martin F.M."/>
        </authorList>
    </citation>
    <scope>NUCLEOTIDE SEQUENCE</scope>
    <source>
        <strain evidence="2">Prilba</strain>
    </source>
</reference>
<dbReference type="Proteomes" id="UP000759537">
    <property type="component" value="Unassembled WGS sequence"/>
</dbReference>
<dbReference type="EMBL" id="WHVB01000021">
    <property type="protein sequence ID" value="KAF8472249.1"/>
    <property type="molecule type" value="Genomic_DNA"/>
</dbReference>
<proteinExistence type="predicted"/>
<dbReference type="CDD" id="cd09917">
    <property type="entry name" value="F-box_SF"/>
    <property type="match status" value="1"/>
</dbReference>
<reference evidence="2" key="2">
    <citation type="journal article" date="2020" name="Nat. Commun.">
        <title>Large-scale genome sequencing of mycorrhizal fungi provides insights into the early evolution of symbiotic traits.</title>
        <authorList>
            <person name="Miyauchi S."/>
            <person name="Kiss E."/>
            <person name="Kuo A."/>
            <person name="Drula E."/>
            <person name="Kohler A."/>
            <person name="Sanchez-Garcia M."/>
            <person name="Morin E."/>
            <person name="Andreopoulos B."/>
            <person name="Barry K.W."/>
            <person name="Bonito G."/>
            <person name="Buee M."/>
            <person name="Carver A."/>
            <person name="Chen C."/>
            <person name="Cichocki N."/>
            <person name="Clum A."/>
            <person name="Culley D."/>
            <person name="Crous P.W."/>
            <person name="Fauchery L."/>
            <person name="Girlanda M."/>
            <person name="Hayes R.D."/>
            <person name="Keri Z."/>
            <person name="LaButti K."/>
            <person name="Lipzen A."/>
            <person name="Lombard V."/>
            <person name="Magnuson J."/>
            <person name="Maillard F."/>
            <person name="Murat C."/>
            <person name="Nolan M."/>
            <person name="Ohm R.A."/>
            <person name="Pangilinan J."/>
            <person name="Pereira M.F."/>
            <person name="Perotto S."/>
            <person name="Peter M."/>
            <person name="Pfister S."/>
            <person name="Riley R."/>
            <person name="Sitrit Y."/>
            <person name="Stielow J.B."/>
            <person name="Szollosi G."/>
            <person name="Zifcakova L."/>
            <person name="Stursova M."/>
            <person name="Spatafora J.W."/>
            <person name="Tedersoo L."/>
            <person name="Vaario L.M."/>
            <person name="Yamada A."/>
            <person name="Yan M."/>
            <person name="Wang P."/>
            <person name="Xu J."/>
            <person name="Bruns T."/>
            <person name="Baldrian P."/>
            <person name="Vilgalys R."/>
            <person name="Dunand C."/>
            <person name="Henrissat B."/>
            <person name="Grigoriev I.V."/>
            <person name="Hibbett D."/>
            <person name="Nagy L.G."/>
            <person name="Martin F.M."/>
        </authorList>
    </citation>
    <scope>NUCLEOTIDE SEQUENCE</scope>
    <source>
        <strain evidence="2">Prilba</strain>
    </source>
</reference>
<evidence type="ECO:0000259" key="1">
    <source>
        <dbReference type="PROSITE" id="PS50181"/>
    </source>
</evidence>
<evidence type="ECO:0000313" key="3">
    <source>
        <dbReference type="Proteomes" id="UP000759537"/>
    </source>
</evidence>
<dbReference type="AlphaFoldDB" id="A0A9P5MMW0"/>
<gene>
    <name evidence="2" type="ORF">DFH94DRAFT_810509</name>
</gene>
<dbReference type="PROSITE" id="PS50181">
    <property type="entry name" value="FBOX"/>
    <property type="match status" value="1"/>
</dbReference>
<dbReference type="InterPro" id="IPR036047">
    <property type="entry name" value="F-box-like_dom_sf"/>
</dbReference>
<accession>A0A9P5MMW0</accession>
<name>A0A9P5MMW0_9AGAM</name>
<keyword evidence="3" id="KW-1185">Reference proteome</keyword>
<dbReference type="SUPFAM" id="SSF81383">
    <property type="entry name" value="F-box domain"/>
    <property type="match status" value="1"/>
</dbReference>
<organism evidence="2 3">
    <name type="scientific">Russula ochroleuca</name>
    <dbReference type="NCBI Taxonomy" id="152965"/>
    <lineage>
        <taxon>Eukaryota</taxon>
        <taxon>Fungi</taxon>
        <taxon>Dikarya</taxon>
        <taxon>Basidiomycota</taxon>
        <taxon>Agaricomycotina</taxon>
        <taxon>Agaricomycetes</taxon>
        <taxon>Russulales</taxon>
        <taxon>Russulaceae</taxon>
        <taxon>Russula</taxon>
    </lineage>
</organism>
<dbReference type="OrthoDB" id="2858653at2759"/>